<organism evidence="1 2">
    <name type="scientific">Pleurodeles waltl</name>
    <name type="common">Iberian ribbed newt</name>
    <dbReference type="NCBI Taxonomy" id="8319"/>
    <lineage>
        <taxon>Eukaryota</taxon>
        <taxon>Metazoa</taxon>
        <taxon>Chordata</taxon>
        <taxon>Craniata</taxon>
        <taxon>Vertebrata</taxon>
        <taxon>Euteleostomi</taxon>
        <taxon>Amphibia</taxon>
        <taxon>Batrachia</taxon>
        <taxon>Caudata</taxon>
        <taxon>Salamandroidea</taxon>
        <taxon>Salamandridae</taxon>
        <taxon>Pleurodelinae</taxon>
        <taxon>Pleurodeles</taxon>
    </lineage>
</organism>
<evidence type="ECO:0000313" key="2">
    <source>
        <dbReference type="Proteomes" id="UP001066276"/>
    </source>
</evidence>
<evidence type="ECO:0000313" key="1">
    <source>
        <dbReference type="EMBL" id="KAJ1104616.1"/>
    </source>
</evidence>
<dbReference type="AlphaFoldDB" id="A0AAV7MLG5"/>
<gene>
    <name evidence="1" type="ORF">NDU88_002026</name>
</gene>
<name>A0AAV7MLG5_PLEWA</name>
<dbReference type="EMBL" id="JANPWB010000013">
    <property type="protein sequence ID" value="KAJ1104616.1"/>
    <property type="molecule type" value="Genomic_DNA"/>
</dbReference>
<dbReference type="Proteomes" id="UP001066276">
    <property type="component" value="Chromosome 9"/>
</dbReference>
<keyword evidence="2" id="KW-1185">Reference proteome</keyword>
<comment type="caution">
    <text evidence="1">The sequence shown here is derived from an EMBL/GenBank/DDBJ whole genome shotgun (WGS) entry which is preliminary data.</text>
</comment>
<protein>
    <submittedName>
        <fullName evidence="1">Uncharacterized protein</fullName>
    </submittedName>
</protein>
<proteinExistence type="predicted"/>
<reference evidence="1" key="1">
    <citation type="journal article" date="2022" name="bioRxiv">
        <title>Sequencing and chromosome-scale assembly of the giantPleurodeles waltlgenome.</title>
        <authorList>
            <person name="Brown T."/>
            <person name="Elewa A."/>
            <person name="Iarovenko S."/>
            <person name="Subramanian E."/>
            <person name="Araus A.J."/>
            <person name="Petzold A."/>
            <person name="Susuki M."/>
            <person name="Suzuki K.-i.T."/>
            <person name="Hayashi T."/>
            <person name="Toyoda A."/>
            <person name="Oliveira C."/>
            <person name="Osipova E."/>
            <person name="Leigh N.D."/>
            <person name="Simon A."/>
            <person name="Yun M.H."/>
        </authorList>
    </citation>
    <scope>NUCLEOTIDE SEQUENCE</scope>
    <source>
        <strain evidence="1">20211129_DDA</strain>
        <tissue evidence="1">Liver</tissue>
    </source>
</reference>
<sequence length="199" mass="21553">MYSPDDIVLGCPITAEVFRNVLAPSAWPRPPVVRAPGAAVQLAPPANTGPTSRARAPRVPALCSRLRTSSRPLLSVLEVRLGGGWRVRFSFASHICIFLAAAADWPRLPPPLTSIVYLLIQTERSAEQCARVPDSSEGVYRAYCTDGRLTGGAQDRLLHPSEKETDPKTVEPVCQHCTSDPIRSLIPDPTALSNAPWPL</sequence>
<accession>A0AAV7MLG5</accession>